<evidence type="ECO:0000313" key="4">
    <source>
        <dbReference type="Proteomes" id="UP001500523"/>
    </source>
</evidence>
<dbReference type="EMBL" id="BAABBF010000002">
    <property type="protein sequence ID" value="GAA3703795.1"/>
    <property type="molecule type" value="Genomic_DNA"/>
</dbReference>
<dbReference type="InterPro" id="IPR003423">
    <property type="entry name" value="OMP_efflux"/>
</dbReference>
<dbReference type="RefSeq" id="WP_344692441.1">
    <property type="nucleotide sequence ID" value="NZ_BAABBF010000002.1"/>
</dbReference>
<organism evidence="3 4">
    <name type="scientific">Sphingomonas cynarae</name>
    <dbReference type="NCBI Taxonomy" id="930197"/>
    <lineage>
        <taxon>Bacteria</taxon>
        <taxon>Pseudomonadati</taxon>
        <taxon>Pseudomonadota</taxon>
        <taxon>Alphaproteobacteria</taxon>
        <taxon>Sphingomonadales</taxon>
        <taxon>Sphingomonadaceae</taxon>
        <taxon>Sphingomonas</taxon>
    </lineage>
</organism>
<keyword evidence="2" id="KW-0472">Membrane</keyword>
<comment type="subcellular location">
    <subcellularLocation>
        <location evidence="2">Cell membrane</location>
        <topology evidence="2">Lipid-anchor</topology>
    </subcellularLocation>
</comment>
<comment type="similarity">
    <text evidence="1 2">Belongs to the outer membrane factor (OMF) (TC 1.B.17) family.</text>
</comment>
<dbReference type="NCBIfam" id="TIGR01845">
    <property type="entry name" value="outer_NodT"/>
    <property type="match status" value="1"/>
</dbReference>
<keyword evidence="2" id="KW-0449">Lipoprotein</keyword>
<evidence type="ECO:0000256" key="1">
    <source>
        <dbReference type="ARBA" id="ARBA00007613"/>
    </source>
</evidence>
<dbReference type="Pfam" id="PF02321">
    <property type="entry name" value="OEP"/>
    <property type="match status" value="2"/>
</dbReference>
<name>A0ABP7DCG5_9SPHN</name>
<dbReference type="Gene3D" id="2.20.200.10">
    <property type="entry name" value="Outer membrane efflux proteins (OEP)"/>
    <property type="match status" value="1"/>
</dbReference>
<keyword evidence="2" id="KW-0812">Transmembrane</keyword>
<dbReference type="PANTHER" id="PTHR30203:SF25">
    <property type="entry name" value="OUTER MEMBRANE PROTEIN-RELATED"/>
    <property type="match status" value="1"/>
</dbReference>
<dbReference type="PROSITE" id="PS51257">
    <property type="entry name" value="PROKAR_LIPOPROTEIN"/>
    <property type="match status" value="1"/>
</dbReference>
<dbReference type="Gene3D" id="1.20.1600.10">
    <property type="entry name" value="Outer membrane efflux proteins (OEP)"/>
    <property type="match status" value="1"/>
</dbReference>
<evidence type="ECO:0000256" key="2">
    <source>
        <dbReference type="RuleBase" id="RU362097"/>
    </source>
</evidence>
<dbReference type="SUPFAM" id="SSF56954">
    <property type="entry name" value="Outer membrane efflux proteins (OEP)"/>
    <property type="match status" value="1"/>
</dbReference>
<accession>A0ABP7DCG5</accession>
<dbReference type="Proteomes" id="UP001500523">
    <property type="component" value="Unassembled WGS sequence"/>
</dbReference>
<dbReference type="InterPro" id="IPR010131">
    <property type="entry name" value="MdtP/NodT-like"/>
</dbReference>
<reference evidence="4" key="1">
    <citation type="journal article" date="2019" name="Int. J. Syst. Evol. Microbiol.">
        <title>The Global Catalogue of Microorganisms (GCM) 10K type strain sequencing project: providing services to taxonomists for standard genome sequencing and annotation.</title>
        <authorList>
            <consortium name="The Broad Institute Genomics Platform"/>
            <consortium name="The Broad Institute Genome Sequencing Center for Infectious Disease"/>
            <person name="Wu L."/>
            <person name="Ma J."/>
        </authorList>
    </citation>
    <scope>NUCLEOTIDE SEQUENCE [LARGE SCALE GENOMIC DNA]</scope>
    <source>
        <strain evidence="4">JCM 17498</strain>
    </source>
</reference>
<dbReference type="PANTHER" id="PTHR30203">
    <property type="entry name" value="OUTER MEMBRANE CATION EFFLUX PROTEIN"/>
    <property type="match status" value="1"/>
</dbReference>
<protein>
    <submittedName>
        <fullName evidence="3">Efflux transporter outer membrane subunit</fullName>
    </submittedName>
</protein>
<gene>
    <name evidence="3" type="ORF">GCM10022268_11770</name>
</gene>
<keyword evidence="2" id="KW-1134">Transmembrane beta strand</keyword>
<keyword evidence="4" id="KW-1185">Reference proteome</keyword>
<proteinExistence type="inferred from homology"/>
<evidence type="ECO:0000313" key="3">
    <source>
        <dbReference type="EMBL" id="GAA3703795.1"/>
    </source>
</evidence>
<comment type="caution">
    <text evidence="3">The sequence shown here is derived from an EMBL/GenBank/DDBJ whole genome shotgun (WGS) entry which is preliminary data.</text>
</comment>
<sequence>MRAFPLLCGAALAGCTVGPDYKAPPAIASEAVARGNFVRARDAAFAPAPGLARWWEALADPTLTALVDDALAHSPTIDEATARIRAAQAQLRQQRTAQLPAVSANATYLHATLPGVGIGDSGAAEGGTADGGAGGTSGSGSASGLDFYNLGFNASWELDLFGGGRRGVERSRATIGARVADLADAQVSLSAQVAQAYVALRDVQARIRLNRASTALQERQVVLARQRYAAGTASLLDVERLRNQLESTQADAIPLGAQADEYLNQLAVLTGRVPGALDMTLGTIVPVPLPPARVAIGDPAAIIANRPDIRAAERALAANTAAVGVNKAKELPGIRFLGILGLGGTSPGDVFDPGNLTTLLAPSLNWSLLDFGRNRAVTRGSEADRDASDAAYRRTVLAALQDAETALSRFGNTRAQLGQLIHVEATARRSTALNAQRVRAGTTSLIDQLDIERQQLSAAIAVEQARAQLAQSYIAVNKALGLGWSAPASAAAAPAR</sequence>
<keyword evidence="2" id="KW-0564">Palmitate</keyword>